<evidence type="ECO:0000256" key="1">
    <source>
        <dbReference type="SAM" id="MobiDB-lite"/>
    </source>
</evidence>
<evidence type="ECO:0000313" key="3">
    <source>
        <dbReference type="Proteomes" id="UP000020467"/>
    </source>
</evidence>
<feature type="compositionally biased region" description="Low complexity" evidence="1">
    <location>
        <begin position="130"/>
        <end position="145"/>
    </location>
</feature>
<gene>
    <name evidence="2" type="ORF">CFIO01_03204</name>
</gene>
<dbReference type="AlphaFoldDB" id="A0A010SJU5"/>
<comment type="caution">
    <text evidence="2">The sequence shown here is derived from an EMBL/GenBank/DDBJ whole genome shotgun (WGS) entry which is preliminary data.</text>
</comment>
<dbReference type="eggNOG" id="ENOG502T7QP">
    <property type="taxonomic scope" value="Eukaryota"/>
</dbReference>
<accession>A0A010SJU5</accession>
<dbReference type="EMBL" id="JARH01000118">
    <property type="protein sequence ID" value="EXF85133.1"/>
    <property type="molecule type" value="Genomic_DNA"/>
</dbReference>
<feature type="compositionally biased region" description="Basic and acidic residues" evidence="1">
    <location>
        <begin position="159"/>
        <end position="182"/>
    </location>
</feature>
<proteinExistence type="predicted"/>
<reference evidence="2 3" key="1">
    <citation type="submission" date="2014-02" db="EMBL/GenBank/DDBJ databases">
        <title>The genome sequence of Colletotrichum fioriniae PJ7.</title>
        <authorList>
            <person name="Baroncelli R."/>
            <person name="Thon M.R."/>
        </authorList>
    </citation>
    <scope>NUCLEOTIDE SEQUENCE [LARGE SCALE GENOMIC DNA]</scope>
    <source>
        <strain evidence="2 3">PJ7</strain>
    </source>
</reference>
<dbReference type="STRING" id="1445577.A0A010SJU5"/>
<protein>
    <submittedName>
        <fullName evidence="2">Uncharacterized protein</fullName>
    </submittedName>
</protein>
<name>A0A010SJU5_9PEZI</name>
<feature type="compositionally biased region" description="Basic residues" evidence="1">
    <location>
        <begin position="115"/>
        <end position="124"/>
    </location>
</feature>
<dbReference type="HOGENOM" id="CLU_1481864_0_0_1"/>
<dbReference type="OrthoDB" id="4851607at2759"/>
<dbReference type="KEGG" id="cfj:CFIO01_03204"/>
<feature type="compositionally biased region" description="Basic residues" evidence="1">
    <location>
        <begin position="89"/>
        <end position="100"/>
    </location>
</feature>
<feature type="region of interest" description="Disordered" evidence="1">
    <location>
        <begin position="65"/>
        <end position="182"/>
    </location>
</feature>
<organism evidence="2 3">
    <name type="scientific">Colletotrichum fioriniae PJ7</name>
    <dbReference type="NCBI Taxonomy" id="1445577"/>
    <lineage>
        <taxon>Eukaryota</taxon>
        <taxon>Fungi</taxon>
        <taxon>Dikarya</taxon>
        <taxon>Ascomycota</taxon>
        <taxon>Pezizomycotina</taxon>
        <taxon>Sordariomycetes</taxon>
        <taxon>Hypocreomycetidae</taxon>
        <taxon>Glomerellales</taxon>
        <taxon>Glomerellaceae</taxon>
        <taxon>Colletotrichum</taxon>
        <taxon>Colletotrichum acutatum species complex</taxon>
    </lineage>
</organism>
<dbReference type="Proteomes" id="UP000020467">
    <property type="component" value="Unassembled WGS sequence"/>
</dbReference>
<evidence type="ECO:0000313" key="2">
    <source>
        <dbReference type="EMBL" id="EXF85133.1"/>
    </source>
</evidence>
<sequence>MPPKTTASEAAATLNLTDGELKLALAMMKHVERPTTAVLEKMAEEAGLSGASSARTLLTRAANKHGWFAGGGSSSNGTEDGSGSIPTPRPKKTATPRKKKIAEVEEGAEEEGTPTKKRGRKSKAQKAAEEAAAAEAAALASAAEAAAEKDVDDEEMKEDGDGAVKEETDDADGVKEEGTEQK</sequence>
<keyword evidence="3" id="KW-1185">Reference proteome</keyword>